<gene>
    <name evidence="1" type="ORF">C8F04DRAFT_1174831</name>
</gene>
<keyword evidence="2" id="KW-1185">Reference proteome</keyword>
<comment type="caution">
    <text evidence="1">The sequence shown here is derived from an EMBL/GenBank/DDBJ whole genome shotgun (WGS) entry which is preliminary data.</text>
</comment>
<dbReference type="AlphaFoldDB" id="A0AAD6TEA6"/>
<name>A0AAD6TEA6_9AGAR</name>
<organism evidence="1 2">
    <name type="scientific">Mycena alexandri</name>
    <dbReference type="NCBI Taxonomy" id="1745969"/>
    <lineage>
        <taxon>Eukaryota</taxon>
        <taxon>Fungi</taxon>
        <taxon>Dikarya</taxon>
        <taxon>Basidiomycota</taxon>
        <taxon>Agaricomycotina</taxon>
        <taxon>Agaricomycetes</taxon>
        <taxon>Agaricomycetidae</taxon>
        <taxon>Agaricales</taxon>
        <taxon>Marasmiineae</taxon>
        <taxon>Mycenaceae</taxon>
        <taxon>Mycena</taxon>
    </lineage>
</organism>
<dbReference type="Proteomes" id="UP001218188">
    <property type="component" value="Unassembled WGS sequence"/>
</dbReference>
<proteinExistence type="predicted"/>
<evidence type="ECO:0000313" key="2">
    <source>
        <dbReference type="Proteomes" id="UP001218188"/>
    </source>
</evidence>
<accession>A0AAD6TEA6</accession>
<protein>
    <submittedName>
        <fullName evidence="1">Uncharacterized protein</fullName>
    </submittedName>
</protein>
<evidence type="ECO:0000313" key="1">
    <source>
        <dbReference type="EMBL" id="KAJ7044398.1"/>
    </source>
</evidence>
<reference evidence="1" key="1">
    <citation type="submission" date="2023-03" db="EMBL/GenBank/DDBJ databases">
        <title>Massive genome expansion in bonnet fungi (Mycena s.s.) driven by repeated elements and novel gene families across ecological guilds.</title>
        <authorList>
            <consortium name="Lawrence Berkeley National Laboratory"/>
            <person name="Harder C.B."/>
            <person name="Miyauchi S."/>
            <person name="Viragh M."/>
            <person name="Kuo A."/>
            <person name="Thoen E."/>
            <person name="Andreopoulos B."/>
            <person name="Lu D."/>
            <person name="Skrede I."/>
            <person name="Drula E."/>
            <person name="Henrissat B."/>
            <person name="Morin E."/>
            <person name="Kohler A."/>
            <person name="Barry K."/>
            <person name="LaButti K."/>
            <person name="Morin E."/>
            <person name="Salamov A."/>
            <person name="Lipzen A."/>
            <person name="Mereny Z."/>
            <person name="Hegedus B."/>
            <person name="Baldrian P."/>
            <person name="Stursova M."/>
            <person name="Weitz H."/>
            <person name="Taylor A."/>
            <person name="Grigoriev I.V."/>
            <person name="Nagy L.G."/>
            <person name="Martin F."/>
            <person name="Kauserud H."/>
        </authorList>
    </citation>
    <scope>NUCLEOTIDE SEQUENCE</scope>
    <source>
        <strain evidence="1">CBHHK200</strain>
    </source>
</reference>
<dbReference type="EMBL" id="JARJCM010000007">
    <property type="protein sequence ID" value="KAJ7044398.1"/>
    <property type="molecule type" value="Genomic_DNA"/>
</dbReference>
<sequence>MRLIGELKYGKYADSFDEIHSDVRNRYQNEVNINEAIAGDQNHNIAIDVADHQFPFKSELAADIFGQALADAKTAEIIPLQLGVLPEEWEANGYPESETVKVGRKDVGRSKTAT</sequence>